<dbReference type="AlphaFoldDB" id="A0AAV2YVX3"/>
<name>A0AAV2YVX3_9STRA</name>
<sequence length="24" mass="2655">MNSPRSLRTASPCFQFTSVPPFAL</sequence>
<organism evidence="1 2">
    <name type="scientific">Lagenidium giganteum</name>
    <dbReference type="NCBI Taxonomy" id="4803"/>
    <lineage>
        <taxon>Eukaryota</taxon>
        <taxon>Sar</taxon>
        <taxon>Stramenopiles</taxon>
        <taxon>Oomycota</taxon>
        <taxon>Peronosporomycetes</taxon>
        <taxon>Pythiales</taxon>
        <taxon>Pythiaceae</taxon>
    </lineage>
</organism>
<reference evidence="1" key="2">
    <citation type="journal article" date="2023" name="Microbiol Resour">
        <title>Decontamination and Annotation of the Draft Genome Sequence of the Oomycete Lagenidium giganteum ARSEF 373.</title>
        <authorList>
            <person name="Morgan W.R."/>
            <person name="Tartar A."/>
        </authorList>
    </citation>
    <scope>NUCLEOTIDE SEQUENCE</scope>
    <source>
        <strain evidence="1">ARSEF 373</strain>
    </source>
</reference>
<accession>A0AAV2YVX3</accession>
<comment type="caution">
    <text evidence="1">The sequence shown here is derived from an EMBL/GenBank/DDBJ whole genome shotgun (WGS) entry which is preliminary data.</text>
</comment>
<keyword evidence="2" id="KW-1185">Reference proteome</keyword>
<proteinExistence type="predicted"/>
<dbReference type="Proteomes" id="UP001146120">
    <property type="component" value="Unassembled WGS sequence"/>
</dbReference>
<reference evidence="1" key="1">
    <citation type="submission" date="2022-11" db="EMBL/GenBank/DDBJ databases">
        <authorList>
            <person name="Morgan W.R."/>
            <person name="Tartar A."/>
        </authorList>
    </citation>
    <scope>NUCLEOTIDE SEQUENCE</scope>
    <source>
        <strain evidence="1">ARSEF 373</strain>
    </source>
</reference>
<evidence type="ECO:0000313" key="2">
    <source>
        <dbReference type="Proteomes" id="UP001146120"/>
    </source>
</evidence>
<dbReference type="EMBL" id="DAKRPA010000124">
    <property type="protein sequence ID" value="DAZ97841.1"/>
    <property type="molecule type" value="Genomic_DNA"/>
</dbReference>
<protein>
    <submittedName>
        <fullName evidence="1">Uncharacterized protein</fullName>
    </submittedName>
</protein>
<gene>
    <name evidence="1" type="ORF">N0F65_002511</name>
</gene>
<evidence type="ECO:0000313" key="1">
    <source>
        <dbReference type="EMBL" id="DAZ97841.1"/>
    </source>
</evidence>